<reference evidence="2" key="1">
    <citation type="submission" date="2020-02" db="EMBL/GenBank/DDBJ databases">
        <authorList>
            <person name="Scholz U."/>
            <person name="Mascher M."/>
            <person name="Fiebig A."/>
        </authorList>
    </citation>
    <scope>NUCLEOTIDE SEQUENCE</scope>
</reference>
<feature type="region of interest" description="Disordered" evidence="1">
    <location>
        <begin position="43"/>
        <end position="94"/>
    </location>
</feature>
<dbReference type="AlphaFoldDB" id="A0A7I8K9X3"/>
<gene>
    <name evidence="2" type="ORF">SI8410_04005220</name>
</gene>
<protein>
    <submittedName>
        <fullName evidence="2">Uncharacterized protein</fullName>
    </submittedName>
</protein>
<accession>A0A7I8K9X3</accession>
<evidence type="ECO:0000313" key="3">
    <source>
        <dbReference type="Proteomes" id="UP000663760"/>
    </source>
</evidence>
<dbReference type="Proteomes" id="UP000663760">
    <property type="component" value="Chromosome 4"/>
</dbReference>
<proteinExistence type="predicted"/>
<evidence type="ECO:0000313" key="2">
    <source>
        <dbReference type="EMBL" id="CAA7394559.1"/>
    </source>
</evidence>
<organism evidence="2 3">
    <name type="scientific">Spirodela intermedia</name>
    <name type="common">Intermediate duckweed</name>
    <dbReference type="NCBI Taxonomy" id="51605"/>
    <lineage>
        <taxon>Eukaryota</taxon>
        <taxon>Viridiplantae</taxon>
        <taxon>Streptophyta</taxon>
        <taxon>Embryophyta</taxon>
        <taxon>Tracheophyta</taxon>
        <taxon>Spermatophyta</taxon>
        <taxon>Magnoliopsida</taxon>
        <taxon>Liliopsida</taxon>
        <taxon>Araceae</taxon>
        <taxon>Lemnoideae</taxon>
        <taxon>Spirodela</taxon>
    </lineage>
</organism>
<dbReference type="EMBL" id="LR746267">
    <property type="protein sequence ID" value="CAA7394559.1"/>
    <property type="molecule type" value="Genomic_DNA"/>
</dbReference>
<name>A0A7I8K9X3_SPIIN</name>
<sequence>MTTCLPALGFADSSWFVFLAAELSARDADPTVVFAGAKRGPVAASCPRRKDLSLHQQLPDSGRRRRGGAAGGESLSTVLRRCRTPSPGGRQTTS</sequence>
<keyword evidence="3" id="KW-1185">Reference proteome</keyword>
<evidence type="ECO:0000256" key="1">
    <source>
        <dbReference type="SAM" id="MobiDB-lite"/>
    </source>
</evidence>